<feature type="compositionally biased region" description="Basic and acidic residues" evidence="1">
    <location>
        <begin position="1"/>
        <end position="31"/>
    </location>
</feature>
<sequence length="264" mass="29584">MHPDAERLDGEKEREIAREAWDKKAERRGEGAGRAGGREMVVVREQERFGTPADARAVLTSSHKSAETVFSIQAPCPGRGRDRQRTVQTPDHTDKEAEACRHPARRDQTSKHVEFPAPLKQRSGISLIGRLAFHAFNFSSPSDTFPYFFGAKSATKTKDLACHAAWTVRAGEVNGTARSTQPHYPYKEKYAMPSDFTLAKHGSERFLKQKMIIFSRSPHGYLTSSRYFTSAPPERTLDGNLKEKICLPLSADIVDVSDVFNQTF</sequence>
<protein>
    <submittedName>
        <fullName evidence="2">Uncharacterized protein</fullName>
    </submittedName>
</protein>
<dbReference type="Proteomes" id="UP001221757">
    <property type="component" value="Unassembled WGS sequence"/>
</dbReference>
<dbReference type="EMBL" id="JARKIE010000306">
    <property type="protein sequence ID" value="KAJ7655894.1"/>
    <property type="molecule type" value="Genomic_DNA"/>
</dbReference>
<evidence type="ECO:0000313" key="2">
    <source>
        <dbReference type="EMBL" id="KAJ7655894.1"/>
    </source>
</evidence>
<evidence type="ECO:0000313" key="3">
    <source>
        <dbReference type="Proteomes" id="UP001221757"/>
    </source>
</evidence>
<reference evidence="2" key="1">
    <citation type="submission" date="2023-03" db="EMBL/GenBank/DDBJ databases">
        <title>Massive genome expansion in bonnet fungi (Mycena s.s.) driven by repeated elements and novel gene families across ecological guilds.</title>
        <authorList>
            <consortium name="Lawrence Berkeley National Laboratory"/>
            <person name="Harder C.B."/>
            <person name="Miyauchi S."/>
            <person name="Viragh M."/>
            <person name="Kuo A."/>
            <person name="Thoen E."/>
            <person name="Andreopoulos B."/>
            <person name="Lu D."/>
            <person name="Skrede I."/>
            <person name="Drula E."/>
            <person name="Henrissat B."/>
            <person name="Morin E."/>
            <person name="Kohler A."/>
            <person name="Barry K."/>
            <person name="LaButti K."/>
            <person name="Morin E."/>
            <person name="Salamov A."/>
            <person name="Lipzen A."/>
            <person name="Mereny Z."/>
            <person name="Hegedus B."/>
            <person name="Baldrian P."/>
            <person name="Stursova M."/>
            <person name="Weitz H."/>
            <person name="Taylor A."/>
            <person name="Grigoriev I.V."/>
            <person name="Nagy L.G."/>
            <person name="Martin F."/>
            <person name="Kauserud H."/>
        </authorList>
    </citation>
    <scope>NUCLEOTIDE SEQUENCE</scope>
    <source>
        <strain evidence="2">CBHHK067</strain>
    </source>
</reference>
<organism evidence="2 3">
    <name type="scientific">Mycena rosella</name>
    <name type="common">Pink bonnet</name>
    <name type="synonym">Agaricus rosellus</name>
    <dbReference type="NCBI Taxonomy" id="1033263"/>
    <lineage>
        <taxon>Eukaryota</taxon>
        <taxon>Fungi</taxon>
        <taxon>Dikarya</taxon>
        <taxon>Basidiomycota</taxon>
        <taxon>Agaricomycotina</taxon>
        <taxon>Agaricomycetes</taxon>
        <taxon>Agaricomycetidae</taxon>
        <taxon>Agaricales</taxon>
        <taxon>Marasmiineae</taxon>
        <taxon>Mycenaceae</taxon>
        <taxon>Mycena</taxon>
    </lineage>
</organism>
<feature type="region of interest" description="Disordered" evidence="1">
    <location>
        <begin position="73"/>
        <end position="110"/>
    </location>
</feature>
<gene>
    <name evidence="2" type="ORF">B0H17DRAFT_1265506</name>
</gene>
<comment type="caution">
    <text evidence="2">The sequence shown here is derived from an EMBL/GenBank/DDBJ whole genome shotgun (WGS) entry which is preliminary data.</text>
</comment>
<evidence type="ECO:0000256" key="1">
    <source>
        <dbReference type="SAM" id="MobiDB-lite"/>
    </source>
</evidence>
<dbReference type="AlphaFoldDB" id="A0AAD7CPW3"/>
<accession>A0AAD7CPW3</accession>
<keyword evidence="3" id="KW-1185">Reference proteome</keyword>
<name>A0AAD7CPW3_MYCRO</name>
<feature type="compositionally biased region" description="Basic and acidic residues" evidence="1">
    <location>
        <begin position="79"/>
        <end position="110"/>
    </location>
</feature>
<proteinExistence type="predicted"/>
<feature type="region of interest" description="Disordered" evidence="1">
    <location>
        <begin position="1"/>
        <end position="47"/>
    </location>
</feature>